<evidence type="ECO:0000256" key="2">
    <source>
        <dbReference type="ARBA" id="ARBA00022679"/>
    </source>
</evidence>
<evidence type="ECO:0000313" key="5">
    <source>
        <dbReference type="Proteomes" id="UP000221024"/>
    </source>
</evidence>
<reference evidence="4 5" key="1">
    <citation type="submission" date="2017-10" db="EMBL/GenBank/DDBJ databases">
        <title>Draft genome of Longimonas halophila.</title>
        <authorList>
            <person name="Goh K.M."/>
            <person name="Shamsir M.S."/>
            <person name="Lim S.W."/>
        </authorList>
    </citation>
    <scope>NUCLEOTIDE SEQUENCE [LARGE SCALE GENOMIC DNA]</scope>
    <source>
        <strain evidence="4 5">KCTC 42399</strain>
    </source>
</reference>
<dbReference type="PANTHER" id="PTHR11783">
    <property type="entry name" value="SULFOTRANSFERASE SULT"/>
    <property type="match status" value="1"/>
</dbReference>
<dbReference type="EMBL" id="PDEP01000001">
    <property type="protein sequence ID" value="PEN09251.1"/>
    <property type="molecule type" value="Genomic_DNA"/>
</dbReference>
<dbReference type="InterPro" id="IPR000863">
    <property type="entry name" value="Sulfotransferase_dom"/>
</dbReference>
<comment type="caution">
    <text evidence="4">The sequence shown here is derived from an EMBL/GenBank/DDBJ whole genome shotgun (WGS) entry which is preliminary data.</text>
</comment>
<dbReference type="Gene3D" id="3.40.50.300">
    <property type="entry name" value="P-loop containing nucleotide triphosphate hydrolases"/>
    <property type="match status" value="1"/>
</dbReference>
<keyword evidence="5" id="KW-1185">Reference proteome</keyword>
<keyword evidence="2 4" id="KW-0808">Transferase</keyword>
<dbReference type="Proteomes" id="UP000221024">
    <property type="component" value="Unassembled WGS sequence"/>
</dbReference>
<organism evidence="4 5">
    <name type="scientific">Longimonas halophila</name>
    <dbReference type="NCBI Taxonomy" id="1469170"/>
    <lineage>
        <taxon>Bacteria</taxon>
        <taxon>Pseudomonadati</taxon>
        <taxon>Rhodothermota</taxon>
        <taxon>Rhodothermia</taxon>
        <taxon>Rhodothermales</taxon>
        <taxon>Salisaetaceae</taxon>
        <taxon>Longimonas</taxon>
    </lineage>
</organism>
<dbReference type="InterPro" id="IPR027417">
    <property type="entry name" value="P-loop_NTPase"/>
</dbReference>
<comment type="similarity">
    <text evidence="1">Belongs to the sulfotransferase 1 family.</text>
</comment>
<dbReference type="Pfam" id="PF00685">
    <property type="entry name" value="Sulfotransfer_1"/>
    <property type="match status" value="1"/>
</dbReference>
<dbReference type="GO" id="GO:0008146">
    <property type="term" value="F:sulfotransferase activity"/>
    <property type="evidence" value="ECO:0007669"/>
    <property type="project" value="InterPro"/>
</dbReference>
<name>A0A2H3NPQ3_9BACT</name>
<evidence type="ECO:0000256" key="1">
    <source>
        <dbReference type="ARBA" id="ARBA00005771"/>
    </source>
</evidence>
<dbReference type="RefSeq" id="WP_098060650.1">
    <property type="nucleotide sequence ID" value="NZ_PDEP01000001.1"/>
</dbReference>
<proteinExistence type="inferred from homology"/>
<dbReference type="AlphaFoldDB" id="A0A2H3NPQ3"/>
<accession>A0A2H3NPQ3</accession>
<dbReference type="OrthoDB" id="1437579at2"/>
<evidence type="ECO:0000259" key="3">
    <source>
        <dbReference type="Pfam" id="PF00685"/>
    </source>
</evidence>
<evidence type="ECO:0000313" key="4">
    <source>
        <dbReference type="EMBL" id="PEN09251.1"/>
    </source>
</evidence>
<feature type="domain" description="Sulfotransferase" evidence="3">
    <location>
        <begin position="99"/>
        <end position="191"/>
    </location>
</feature>
<dbReference type="SUPFAM" id="SSF52540">
    <property type="entry name" value="P-loop containing nucleoside triphosphate hydrolases"/>
    <property type="match status" value="1"/>
</dbReference>
<gene>
    <name evidence="4" type="ORF">CRI93_00540</name>
</gene>
<sequence>MTPSARPAPVSALSLPAATDMPLVAFYGHHKCATGWITRIFREMSFHLGRRHAIVHLPRHIAPHASLADKMRAEDIDVLIYTNADIREARTLSHSRGFHVVRDPRDVLVSAYFSHKHSHPSTKWPELEPHRKLLQTLSLEEGLAAEMVFSHDVFAAMDAWDYNQPNVLELHMEDLTASPDAGFTRIAQFLGWLDPEATYSTGYRALIRMNRLHYKGHARVPGPWPLLPIPRRRLPTLPSDTLQRILEAHRFDRLAGGRTKGEENVHSHYRKGTPGDWRNHFTPALATRFKNEWGELLVKLGYTSDLSWEV</sequence>
<protein>
    <submittedName>
        <fullName evidence="4">Sulfotransferase</fullName>
    </submittedName>
</protein>